<evidence type="ECO:0000256" key="2">
    <source>
        <dbReference type="ARBA" id="ARBA00022475"/>
    </source>
</evidence>
<proteinExistence type="predicted"/>
<dbReference type="PANTHER" id="PTHR40077">
    <property type="entry name" value="MEMBRANE PROTEIN-RELATED"/>
    <property type="match status" value="1"/>
</dbReference>
<dbReference type="EMBL" id="BAHD01000031">
    <property type="protein sequence ID" value="GAB96055.1"/>
    <property type="molecule type" value="Genomic_DNA"/>
</dbReference>
<keyword evidence="9" id="KW-1185">Reference proteome</keyword>
<comment type="caution">
    <text evidence="8">The sequence shown here is derived from an EMBL/GenBank/DDBJ whole genome shotgun (WGS) entry which is preliminary data.</text>
</comment>
<feature type="transmembrane region" description="Helical" evidence="6">
    <location>
        <begin position="61"/>
        <end position="79"/>
    </location>
</feature>
<evidence type="ECO:0000256" key="4">
    <source>
        <dbReference type="ARBA" id="ARBA00022989"/>
    </source>
</evidence>
<feature type="domain" description="DUF3817" evidence="7">
    <location>
        <begin position="20"/>
        <end position="109"/>
    </location>
</feature>
<dbReference type="AlphaFoldDB" id="K6WA24"/>
<sequence length="169" mass="18271">MTTYSSSTDDTRSTQGNPARLFAVVAFAEMVTWTLLILGMIGKYVLQLGDLGDLGVRIGGSLHGFAFLCFCLVTVLVAVDQRWSVRDLLMGLASAVIPYATVPFERSALRRGLLGQRWRLRDEPGRGPVEKVVAESVRHPLPAALVAGLTIVAVFSALLLAGPPTQWFS</sequence>
<evidence type="ECO:0000256" key="6">
    <source>
        <dbReference type="SAM" id="Phobius"/>
    </source>
</evidence>
<evidence type="ECO:0000256" key="1">
    <source>
        <dbReference type="ARBA" id="ARBA00004651"/>
    </source>
</evidence>
<protein>
    <recommendedName>
        <fullName evidence="7">DUF3817 domain-containing protein</fullName>
    </recommendedName>
</protein>
<gene>
    <name evidence="8" type="ORF">KILIM_031_00270</name>
</gene>
<organism evidence="8 9">
    <name type="scientific">Kineosphaera limosa NBRC 100340</name>
    <dbReference type="NCBI Taxonomy" id="1184609"/>
    <lineage>
        <taxon>Bacteria</taxon>
        <taxon>Bacillati</taxon>
        <taxon>Actinomycetota</taxon>
        <taxon>Actinomycetes</taxon>
        <taxon>Micrococcales</taxon>
        <taxon>Dermatophilaceae</taxon>
        <taxon>Kineosphaera</taxon>
    </lineage>
</organism>
<keyword evidence="5 6" id="KW-0472">Membrane</keyword>
<keyword evidence="2" id="KW-1003">Cell membrane</keyword>
<evidence type="ECO:0000256" key="3">
    <source>
        <dbReference type="ARBA" id="ARBA00022692"/>
    </source>
</evidence>
<dbReference type="eggNOG" id="ENOG5032S6P">
    <property type="taxonomic scope" value="Bacteria"/>
</dbReference>
<accession>K6WA24</accession>
<evidence type="ECO:0000313" key="9">
    <source>
        <dbReference type="Proteomes" id="UP000008366"/>
    </source>
</evidence>
<dbReference type="Proteomes" id="UP000008366">
    <property type="component" value="Unassembled WGS sequence"/>
</dbReference>
<feature type="transmembrane region" description="Helical" evidence="6">
    <location>
        <begin position="21"/>
        <end position="41"/>
    </location>
</feature>
<dbReference type="Pfam" id="PF12823">
    <property type="entry name" value="DUF3817"/>
    <property type="match status" value="1"/>
</dbReference>
<evidence type="ECO:0000259" key="7">
    <source>
        <dbReference type="Pfam" id="PF12823"/>
    </source>
</evidence>
<dbReference type="RefSeq" id="WP_006592587.1">
    <property type="nucleotide sequence ID" value="NZ_BAHD01000031.1"/>
</dbReference>
<comment type="subcellular location">
    <subcellularLocation>
        <location evidence="1">Cell membrane</location>
        <topology evidence="1">Multi-pass membrane protein</topology>
    </subcellularLocation>
</comment>
<evidence type="ECO:0000313" key="8">
    <source>
        <dbReference type="EMBL" id="GAB96055.1"/>
    </source>
</evidence>
<dbReference type="NCBIfam" id="TIGR03954">
    <property type="entry name" value="integ_memb_HG"/>
    <property type="match status" value="1"/>
</dbReference>
<dbReference type="GO" id="GO:0005886">
    <property type="term" value="C:plasma membrane"/>
    <property type="evidence" value="ECO:0007669"/>
    <property type="project" value="UniProtKB-SubCell"/>
</dbReference>
<dbReference type="PANTHER" id="PTHR40077:SF1">
    <property type="entry name" value="MEMBRANE PROTEIN"/>
    <property type="match status" value="1"/>
</dbReference>
<reference evidence="8 9" key="1">
    <citation type="submission" date="2012-08" db="EMBL/GenBank/DDBJ databases">
        <title>Whole genome shotgun sequence of Kineosphaera limosa NBRC 100340.</title>
        <authorList>
            <person name="Yoshida I."/>
            <person name="Isaki S."/>
            <person name="Hosoyama A."/>
            <person name="Tsuchikane K."/>
            <person name="Katsumata H."/>
            <person name="Ando Y."/>
            <person name="Ohji S."/>
            <person name="Hamada M."/>
            <person name="Tamura T."/>
            <person name="Yamazoe A."/>
            <person name="Yamazaki S."/>
            <person name="Fujita N."/>
        </authorList>
    </citation>
    <scope>NUCLEOTIDE SEQUENCE [LARGE SCALE GENOMIC DNA]</scope>
    <source>
        <strain evidence="8 9">NBRC 100340</strain>
    </source>
</reference>
<dbReference type="InterPro" id="IPR023845">
    <property type="entry name" value="DUF3817_TM"/>
</dbReference>
<feature type="transmembrane region" description="Helical" evidence="6">
    <location>
        <begin position="141"/>
        <end position="161"/>
    </location>
</feature>
<dbReference type="OrthoDB" id="3396203at2"/>
<evidence type="ECO:0000256" key="5">
    <source>
        <dbReference type="ARBA" id="ARBA00023136"/>
    </source>
</evidence>
<keyword evidence="4 6" id="KW-1133">Transmembrane helix</keyword>
<keyword evidence="3 6" id="KW-0812">Transmembrane</keyword>
<dbReference type="STRING" id="1184609.KILIM_031_00270"/>
<name>K6WA24_9MICO</name>